<feature type="coiled-coil region" evidence="1">
    <location>
        <begin position="215"/>
        <end position="256"/>
    </location>
</feature>
<reference evidence="3 4" key="1">
    <citation type="submission" date="2016-10" db="EMBL/GenBank/DDBJ databases">
        <title>The genome of Paramicrosporidium saccamoebae is the missing link in understanding Cryptomycota and Microsporidia evolution.</title>
        <authorList>
            <person name="Quandt C.A."/>
            <person name="Beaudet D."/>
            <person name="Corsaro D."/>
            <person name="Michel R."/>
            <person name="Corradi N."/>
            <person name="James T."/>
        </authorList>
    </citation>
    <scope>NUCLEOTIDE SEQUENCE [LARGE SCALE GENOMIC DNA]</scope>
    <source>
        <strain evidence="3 4">KSL3</strain>
    </source>
</reference>
<accession>A0A2H9TIR7</accession>
<evidence type="ECO:0000313" key="3">
    <source>
        <dbReference type="EMBL" id="PJF17652.1"/>
    </source>
</evidence>
<evidence type="ECO:0000313" key="4">
    <source>
        <dbReference type="Proteomes" id="UP000240830"/>
    </source>
</evidence>
<name>A0A2H9TIR7_9FUNG</name>
<feature type="compositionally biased region" description="Basic and acidic residues" evidence="2">
    <location>
        <begin position="200"/>
        <end position="210"/>
    </location>
</feature>
<organism evidence="3 4">
    <name type="scientific">Paramicrosporidium saccamoebae</name>
    <dbReference type="NCBI Taxonomy" id="1246581"/>
    <lineage>
        <taxon>Eukaryota</taxon>
        <taxon>Fungi</taxon>
        <taxon>Fungi incertae sedis</taxon>
        <taxon>Cryptomycota</taxon>
        <taxon>Cryptomycota incertae sedis</taxon>
        <taxon>Paramicrosporidium</taxon>
    </lineage>
</organism>
<gene>
    <name evidence="3" type="ORF">PSACC_02540</name>
</gene>
<feature type="coiled-coil region" evidence="1">
    <location>
        <begin position="141"/>
        <end position="168"/>
    </location>
</feature>
<keyword evidence="4" id="KW-1185">Reference proteome</keyword>
<evidence type="ECO:0000256" key="2">
    <source>
        <dbReference type="SAM" id="MobiDB-lite"/>
    </source>
</evidence>
<evidence type="ECO:0000256" key="1">
    <source>
        <dbReference type="SAM" id="Coils"/>
    </source>
</evidence>
<proteinExistence type="predicted"/>
<feature type="region of interest" description="Disordered" evidence="2">
    <location>
        <begin position="193"/>
        <end position="214"/>
    </location>
</feature>
<keyword evidence="1" id="KW-0175">Coiled coil</keyword>
<sequence length="264" mass="30319">MLALISTLDAIDFNLFVKEEEIAKTGFTDDWSGLFAGNQLNFDRLTPPVRISLNLLRVGSMKSPSMGSLLSQGKGNDDDLVMQRLIALNDENARLRRSLVAQINQRAYFQEEYRRAQTRCAAALLESHTFYEDNGILQRRVKELASLIEVHERTNEALQEQLADAYNDDTGDREQGRRMRDTINRLGAELETERMHHKAARSELDQRESSETSAIEQLKSQLAELRECEDSWTDRVKMLQEQLKLANSLKEEYKRRLKSSSPDP</sequence>
<dbReference type="EMBL" id="MTSL01000168">
    <property type="protein sequence ID" value="PJF17652.1"/>
    <property type="molecule type" value="Genomic_DNA"/>
</dbReference>
<protein>
    <submittedName>
        <fullName evidence="3">Uncharacterized protein</fullName>
    </submittedName>
</protein>
<dbReference type="AlphaFoldDB" id="A0A2H9TIR7"/>
<comment type="caution">
    <text evidence="3">The sequence shown here is derived from an EMBL/GenBank/DDBJ whole genome shotgun (WGS) entry which is preliminary data.</text>
</comment>
<dbReference type="Proteomes" id="UP000240830">
    <property type="component" value="Unassembled WGS sequence"/>
</dbReference>